<feature type="transmembrane region" description="Helical" evidence="7">
    <location>
        <begin position="199"/>
        <end position="221"/>
    </location>
</feature>
<keyword evidence="9" id="KW-1185">Reference proteome</keyword>
<keyword evidence="2" id="KW-0813">Transport</keyword>
<evidence type="ECO:0000313" key="9">
    <source>
        <dbReference type="Proteomes" id="UP001181355"/>
    </source>
</evidence>
<organism evidence="8 9">
    <name type="scientific">Undibacterium cyanobacteriorum</name>
    <dbReference type="NCBI Taxonomy" id="3073561"/>
    <lineage>
        <taxon>Bacteria</taxon>
        <taxon>Pseudomonadati</taxon>
        <taxon>Pseudomonadota</taxon>
        <taxon>Betaproteobacteria</taxon>
        <taxon>Burkholderiales</taxon>
        <taxon>Oxalobacteraceae</taxon>
        <taxon>Undibacterium</taxon>
    </lineage>
</organism>
<dbReference type="PIRSF" id="PIRSF006603">
    <property type="entry name" value="DinF"/>
    <property type="match status" value="1"/>
</dbReference>
<dbReference type="InterPro" id="IPR048279">
    <property type="entry name" value="MdtK-like"/>
</dbReference>
<accession>A0ABY9RKE4</accession>
<dbReference type="InterPro" id="IPR002528">
    <property type="entry name" value="MATE_fam"/>
</dbReference>
<keyword evidence="5 7" id="KW-1133">Transmembrane helix</keyword>
<protein>
    <submittedName>
        <fullName evidence="8">MATE family efflux transporter</fullName>
    </submittedName>
</protein>
<dbReference type="InterPro" id="IPR047135">
    <property type="entry name" value="YsiQ"/>
</dbReference>
<evidence type="ECO:0000256" key="4">
    <source>
        <dbReference type="ARBA" id="ARBA00022692"/>
    </source>
</evidence>
<dbReference type="EMBL" id="CP133720">
    <property type="protein sequence ID" value="WMW81695.1"/>
    <property type="molecule type" value="Genomic_DNA"/>
</dbReference>
<feature type="transmembrane region" description="Helical" evidence="7">
    <location>
        <begin position="173"/>
        <end position="193"/>
    </location>
</feature>
<evidence type="ECO:0000256" key="6">
    <source>
        <dbReference type="ARBA" id="ARBA00023136"/>
    </source>
</evidence>
<dbReference type="Proteomes" id="UP001181355">
    <property type="component" value="Chromosome"/>
</dbReference>
<feature type="transmembrane region" description="Helical" evidence="7">
    <location>
        <begin position="140"/>
        <end position="161"/>
    </location>
</feature>
<feature type="transmembrane region" description="Helical" evidence="7">
    <location>
        <begin position="98"/>
        <end position="120"/>
    </location>
</feature>
<feature type="transmembrane region" description="Helical" evidence="7">
    <location>
        <begin position="327"/>
        <end position="349"/>
    </location>
</feature>
<feature type="transmembrane region" description="Helical" evidence="7">
    <location>
        <begin position="284"/>
        <end position="307"/>
    </location>
</feature>
<name>A0ABY9RKE4_9BURK</name>
<evidence type="ECO:0000313" key="8">
    <source>
        <dbReference type="EMBL" id="WMW81695.1"/>
    </source>
</evidence>
<dbReference type="NCBIfam" id="TIGR00797">
    <property type="entry name" value="matE"/>
    <property type="match status" value="1"/>
</dbReference>
<evidence type="ECO:0000256" key="1">
    <source>
        <dbReference type="ARBA" id="ARBA00004429"/>
    </source>
</evidence>
<feature type="transmembrane region" description="Helical" evidence="7">
    <location>
        <begin position="394"/>
        <end position="414"/>
    </location>
</feature>
<feature type="transmembrane region" description="Helical" evidence="7">
    <location>
        <begin position="246"/>
        <end position="272"/>
    </location>
</feature>
<gene>
    <name evidence="8" type="ORF">RF679_05295</name>
</gene>
<evidence type="ECO:0000256" key="5">
    <source>
        <dbReference type="ARBA" id="ARBA00022989"/>
    </source>
</evidence>
<sequence>MSQVQTSNSDSQSHSLASASLFAITWPILVEQLSHILPGMIDIFMISHLGDDAAAGVSVANQIVVFFIVLFSFIGLGCSVVITHYLGAQDRQGAEQVAHNALGINVWLGLLISILTLFFSEQMLGLMHLPPSLLPYARPFLALMGGTLFLEALNIVLAAILRAHAHTREVMAVALGMNLINIGLNSVLIFGLFGLPALGVVGAAISTVISRAIACVAYFVLTRKLLHFHARFDSLWRFSRSMIGKILHIGIPSAGENLCWWTSFMVITYFIAQMGATPMATFTYAMQLSMIMMILSISIGIGTEILIGHMVGAGELERAYQQLLQSLRIGVGLTVLMSVLVVLCARPLFQLFTAQEEIIQAGAHLLLVSLILEPGRTFNLVVINSLRATGDARFPLYAGLVSMWGVAVVFAWLLGLHWGWGLVGVWLAFAADEWLRGLLMYHRWRKRKWVKYALATRAKLHQL</sequence>
<reference evidence="8" key="1">
    <citation type="submission" date="2023-09" db="EMBL/GenBank/DDBJ databases">
        <title>Undibacterium sp. 20NA77.5 isolated from freshwater.</title>
        <authorList>
            <person name="Le V."/>
            <person name="Ko S.-R."/>
            <person name="Ahn C.-Y."/>
            <person name="Oh H.-M."/>
        </authorList>
    </citation>
    <scope>NUCLEOTIDE SEQUENCE</scope>
    <source>
        <strain evidence="8">20NA77.5</strain>
    </source>
</reference>
<feature type="transmembrane region" description="Helical" evidence="7">
    <location>
        <begin position="420"/>
        <end position="439"/>
    </location>
</feature>
<evidence type="ECO:0000256" key="7">
    <source>
        <dbReference type="SAM" id="Phobius"/>
    </source>
</evidence>
<comment type="subcellular location">
    <subcellularLocation>
        <location evidence="1">Cell inner membrane</location>
        <topology evidence="1">Multi-pass membrane protein</topology>
    </subcellularLocation>
</comment>
<dbReference type="Pfam" id="PF01554">
    <property type="entry name" value="MatE"/>
    <property type="match status" value="2"/>
</dbReference>
<evidence type="ECO:0000256" key="3">
    <source>
        <dbReference type="ARBA" id="ARBA00022475"/>
    </source>
</evidence>
<feature type="transmembrane region" description="Helical" evidence="7">
    <location>
        <begin position="361"/>
        <end position="382"/>
    </location>
</feature>
<dbReference type="PANTHER" id="PTHR42925">
    <property type="entry name" value="MULTIDRUG AND TOXIN EFFLUX PROTEIN MATE FAMILY"/>
    <property type="match status" value="1"/>
</dbReference>
<evidence type="ECO:0000256" key="2">
    <source>
        <dbReference type="ARBA" id="ARBA00022448"/>
    </source>
</evidence>
<keyword evidence="4 7" id="KW-0812">Transmembrane</keyword>
<keyword evidence="6 7" id="KW-0472">Membrane</keyword>
<dbReference type="CDD" id="cd13134">
    <property type="entry name" value="MATE_like_8"/>
    <property type="match status" value="1"/>
</dbReference>
<keyword evidence="3" id="KW-1003">Cell membrane</keyword>
<dbReference type="PANTHER" id="PTHR42925:SF1">
    <property type="entry name" value="VIRULENCE FACTOR MVIN"/>
    <property type="match status" value="1"/>
</dbReference>
<feature type="transmembrane region" description="Helical" evidence="7">
    <location>
        <begin position="63"/>
        <end position="86"/>
    </location>
</feature>
<dbReference type="RefSeq" id="WP_309483173.1">
    <property type="nucleotide sequence ID" value="NZ_CP133720.1"/>
</dbReference>
<proteinExistence type="predicted"/>